<comment type="caution">
    <text evidence="1">The sequence shown here is derived from an EMBL/GenBank/DDBJ whole genome shotgun (WGS) entry which is preliminary data.</text>
</comment>
<accession>A0A2R6AAL5</accession>
<evidence type="ECO:0000313" key="1">
    <source>
        <dbReference type="EMBL" id="PSN83462.1"/>
    </source>
</evidence>
<protein>
    <recommendedName>
        <fullName evidence="3">Proteasome alpha-type subunits domain-containing protein</fullName>
    </recommendedName>
</protein>
<name>A0A2R6AAL5_9ARCH</name>
<dbReference type="Proteomes" id="UP000240880">
    <property type="component" value="Unassembled WGS sequence"/>
</dbReference>
<reference evidence="1 2" key="1">
    <citation type="submission" date="2017-04" db="EMBL/GenBank/DDBJ databases">
        <title>Novel microbial lineages endemic to geothermal iron-oxide mats fill important gaps in the evolutionary history of Archaea.</title>
        <authorList>
            <person name="Jay Z.J."/>
            <person name="Beam J.P."/>
            <person name="Dlakic M."/>
            <person name="Rusch D.B."/>
            <person name="Kozubal M.A."/>
            <person name="Inskeep W.P."/>
        </authorList>
    </citation>
    <scope>NUCLEOTIDE SEQUENCE [LARGE SCALE GENOMIC DNA]</scope>
    <source>
        <strain evidence="1">OSP_D</strain>
    </source>
</reference>
<gene>
    <name evidence="1" type="ORF">B9Q01_04600</name>
</gene>
<dbReference type="InterPro" id="IPR029055">
    <property type="entry name" value="Ntn_hydrolases_N"/>
</dbReference>
<evidence type="ECO:0008006" key="3">
    <source>
        <dbReference type="Google" id="ProtNLM"/>
    </source>
</evidence>
<sequence>MVESALTVGIIVKYRISGEQERAILVADRMISWGAIGVEYNVSKLEKVRDDSLKIAGVAAGSEALIEEFFDKLRAKCENAKCFDDVKQIVSDCVSGIIVDKITDAVLKPMGMDAARFLDLTERNPTHQFVGEAMTIRQNLSNSLHVVLAVREGDSLKLILQQPTFSYTPYSSPEISELSKLGFATVGTGSDSAWWTLVHMGYDPADDIKINLTKALLAKIQAEESHGVGKNTDIMILDNKGIRGIPNQQSLVDTARRVYDKLIKSQKEIIRKAYQQVSISD</sequence>
<organism evidence="1 2">
    <name type="scientific">Candidatus Marsarchaeota G1 archaeon OSP_D</name>
    <dbReference type="NCBI Taxonomy" id="1978155"/>
    <lineage>
        <taxon>Archaea</taxon>
        <taxon>Candidatus Marsarchaeota</taxon>
        <taxon>Candidatus Marsarchaeota group 1</taxon>
    </lineage>
</organism>
<proteinExistence type="predicted"/>
<dbReference type="Gene3D" id="3.60.20.10">
    <property type="entry name" value="Glutamine Phosphoribosylpyrophosphate, subunit 1, domain 1"/>
    <property type="match status" value="1"/>
</dbReference>
<evidence type="ECO:0000313" key="2">
    <source>
        <dbReference type="Proteomes" id="UP000240880"/>
    </source>
</evidence>
<dbReference type="EMBL" id="NEXC01000023">
    <property type="protein sequence ID" value="PSN83462.1"/>
    <property type="molecule type" value="Genomic_DNA"/>
</dbReference>
<dbReference type="AlphaFoldDB" id="A0A2R6AAL5"/>